<name>A0A0G4MVP4_VERLO</name>
<evidence type="ECO:0000313" key="3">
    <source>
        <dbReference type="EMBL" id="CRK38120.1"/>
    </source>
</evidence>
<dbReference type="EMBL" id="CVQI01031112">
    <property type="protein sequence ID" value="CRK38120.1"/>
    <property type="molecule type" value="Genomic_DNA"/>
</dbReference>
<evidence type="ECO:0000313" key="4">
    <source>
        <dbReference type="Proteomes" id="UP000045706"/>
    </source>
</evidence>
<dbReference type="AlphaFoldDB" id="A0A0G4MVP4"/>
<evidence type="ECO:0000256" key="1">
    <source>
        <dbReference type="SAM" id="MobiDB-lite"/>
    </source>
</evidence>
<gene>
    <name evidence="3" type="ORF">BN1723_004361</name>
</gene>
<accession>A0A0G4MVP4</accession>
<keyword evidence="2" id="KW-0732">Signal</keyword>
<organism evidence="3 4">
    <name type="scientific">Verticillium longisporum</name>
    <name type="common">Verticillium dahliae var. longisporum</name>
    <dbReference type="NCBI Taxonomy" id="100787"/>
    <lineage>
        <taxon>Eukaryota</taxon>
        <taxon>Fungi</taxon>
        <taxon>Dikarya</taxon>
        <taxon>Ascomycota</taxon>
        <taxon>Pezizomycotina</taxon>
        <taxon>Sordariomycetes</taxon>
        <taxon>Hypocreomycetidae</taxon>
        <taxon>Glomerellales</taxon>
        <taxon>Plectosphaerellaceae</taxon>
        <taxon>Verticillium</taxon>
    </lineage>
</organism>
<evidence type="ECO:0000256" key="2">
    <source>
        <dbReference type="SAM" id="SignalP"/>
    </source>
</evidence>
<feature type="chain" id="PRO_5002567410" evidence="2">
    <location>
        <begin position="21"/>
        <end position="171"/>
    </location>
</feature>
<dbReference type="Proteomes" id="UP000045706">
    <property type="component" value="Unassembled WGS sequence"/>
</dbReference>
<feature type="signal peptide" evidence="2">
    <location>
        <begin position="1"/>
        <end position="20"/>
    </location>
</feature>
<protein>
    <submittedName>
        <fullName evidence="3">Uncharacterized protein</fullName>
    </submittedName>
</protein>
<feature type="region of interest" description="Disordered" evidence="1">
    <location>
        <begin position="109"/>
        <end position="142"/>
    </location>
</feature>
<sequence length="171" mass="18159">MHFATITTTAMAVFAGLASAGIQARQGPGRPTCNPGQFICGFELRTLGRPDSQLADAIRRKQLEPTQIRLDGPPVHQPLTASSTYSVAVTLLALRNRASATRSSQRLLRTQTPTAATVPPTPLRSRRLSFGSPPSPCGSKVKNNRTGGIPAEVLFPSNLIALITLASLSFI</sequence>
<proteinExistence type="predicted"/>
<reference evidence="4" key="1">
    <citation type="submission" date="2015-05" db="EMBL/GenBank/DDBJ databases">
        <authorList>
            <person name="Fogelqvist Johan"/>
        </authorList>
    </citation>
    <scope>NUCLEOTIDE SEQUENCE [LARGE SCALE GENOMIC DNA]</scope>
</reference>